<evidence type="ECO:0000256" key="7">
    <source>
        <dbReference type="ARBA" id="ARBA00023136"/>
    </source>
</evidence>
<dbReference type="AlphaFoldDB" id="E6U3C0"/>
<accession>E6U3C0</accession>
<dbReference type="GO" id="GO:1901264">
    <property type="term" value="P:carbohydrate derivative transport"/>
    <property type="evidence" value="ECO:0007669"/>
    <property type="project" value="TreeGrafter"/>
</dbReference>
<evidence type="ECO:0000256" key="1">
    <source>
        <dbReference type="ARBA" id="ARBA00004651"/>
    </source>
</evidence>
<protein>
    <recommendedName>
        <fullName evidence="8">Permease IIC component</fullName>
    </recommendedName>
</protein>
<reference evidence="11 12" key="1">
    <citation type="submission" date="2010-12" db="EMBL/GenBank/DDBJ databases">
        <title>Complete sequence of Ethanoligenens harbinense YUAN-3.</title>
        <authorList>
            <person name="Lucas S."/>
            <person name="Copeland A."/>
            <person name="Lapidus A."/>
            <person name="Cheng J.-F."/>
            <person name="Bruce D."/>
            <person name="Goodwin L."/>
            <person name="Pitluck S."/>
            <person name="Chertkov O."/>
            <person name="Misra M."/>
            <person name="Detter J.C."/>
            <person name="Han C."/>
            <person name="Tapia R."/>
            <person name="Land M."/>
            <person name="Hauser L."/>
            <person name="Jeffries C."/>
            <person name="Kyrpides N."/>
            <person name="Ivanova N."/>
            <person name="Mikhailova N."/>
            <person name="Wang A."/>
            <person name="Mouttaki H."/>
            <person name="He Z."/>
            <person name="Zhou J."/>
            <person name="Hemme C.L."/>
            <person name="Woyke T."/>
        </authorList>
    </citation>
    <scope>NUCLEOTIDE SEQUENCE [LARGE SCALE GENOMIC DNA]</scope>
    <source>
        <strain evidence="12">DSM 18485 / JCM 12961 / CGMCC 1.5033 / YUAN-3</strain>
    </source>
</reference>
<evidence type="ECO:0000256" key="9">
    <source>
        <dbReference type="SAM" id="Phobius"/>
    </source>
</evidence>
<evidence type="ECO:0000256" key="5">
    <source>
        <dbReference type="ARBA" id="ARBA00022692"/>
    </source>
</evidence>
<comment type="subcellular location">
    <subcellularLocation>
        <location evidence="1">Cell membrane</location>
        <topology evidence="1">Multi-pass membrane protein</topology>
    </subcellularLocation>
</comment>
<dbReference type="PANTHER" id="PTHR33989">
    <property type="match status" value="1"/>
</dbReference>
<sequence>MGNAGAKAEKMSFIDKFTIFAQKLGAQVHLRSLRDAFATAIPIFILAGIAVLINNVVLLPTGFLSHIISPEVLTTWQGWGNTVTNATLSLSSPLIAVAIAYHLSMNKRFDNPIAAVIGVFACTMAMLPLTAHVTPLGATKAIAVSGAIAYAQIGTQAMFTGIIVGLVGTELFMALSRSKKLRINLGDNIPPAVSKSFNMMIPTMLLISIFAFGSFLIQAFLHTDFVSLVAMIIQEPLRRVNTSLPGYLLILSCANLLFTFGIHQAVLSGSLLDPLLLINMNLNTAAYAAHHTIPTIINTSFHNTFGLIGGSGCTLSLLIAVFVFGRSQVNKDVGKLAIAPGLFNINEPVIFGLPIVFNIPMIIPFILAPVMGTTIAYFATALHLISPCVIFLPWTTPPLIAPFLATAGDWRAVVLQVIVIALQVMLYLPFLKISERIQRNEMEMIEKEKTAEAHSAENA</sequence>
<keyword evidence="4 8" id="KW-0762">Sugar transport</keyword>
<dbReference type="InterPro" id="IPR003352">
    <property type="entry name" value="PTS_EIIC"/>
</dbReference>
<feature type="transmembrane region" description="Helical" evidence="9">
    <location>
        <begin position="247"/>
        <end position="272"/>
    </location>
</feature>
<proteinExistence type="predicted"/>
<keyword evidence="7 8" id="KW-0472">Membrane</keyword>
<feature type="transmembrane region" description="Helical" evidence="9">
    <location>
        <begin position="197"/>
        <end position="221"/>
    </location>
</feature>
<keyword evidence="3 8" id="KW-1003">Cell membrane</keyword>
<evidence type="ECO:0000259" key="10">
    <source>
        <dbReference type="PROSITE" id="PS51105"/>
    </source>
</evidence>
<gene>
    <name evidence="11" type="ordered locus">Ethha_0843</name>
</gene>
<evidence type="ECO:0000256" key="8">
    <source>
        <dbReference type="PIRNR" id="PIRNR006351"/>
    </source>
</evidence>
<evidence type="ECO:0000256" key="6">
    <source>
        <dbReference type="ARBA" id="ARBA00022989"/>
    </source>
</evidence>
<feature type="transmembrane region" description="Helical" evidence="9">
    <location>
        <begin position="36"/>
        <end position="59"/>
    </location>
</feature>
<feature type="transmembrane region" description="Helical" evidence="9">
    <location>
        <begin position="414"/>
        <end position="431"/>
    </location>
</feature>
<evidence type="ECO:0000313" key="11">
    <source>
        <dbReference type="EMBL" id="ADU26412.1"/>
    </source>
</evidence>
<keyword evidence="12" id="KW-1185">Reference proteome</keyword>
<dbReference type="Pfam" id="PF02378">
    <property type="entry name" value="PTS_EIIC"/>
    <property type="match status" value="1"/>
</dbReference>
<feature type="transmembrane region" description="Helical" evidence="9">
    <location>
        <begin position="375"/>
        <end position="394"/>
    </location>
</feature>
<dbReference type="eggNOG" id="COG1455">
    <property type="taxonomic scope" value="Bacteria"/>
</dbReference>
<feature type="transmembrane region" description="Helical" evidence="9">
    <location>
        <begin position="349"/>
        <end position="368"/>
    </location>
</feature>
<dbReference type="InterPro" id="IPR004501">
    <property type="entry name" value="PTS_EIIC_3"/>
</dbReference>
<evidence type="ECO:0000256" key="4">
    <source>
        <dbReference type="ARBA" id="ARBA00022597"/>
    </source>
</evidence>
<dbReference type="STRING" id="663278.Ethha_0843"/>
<feature type="transmembrane region" description="Helical" evidence="9">
    <location>
        <begin position="113"/>
        <end position="133"/>
    </location>
</feature>
<dbReference type="PIRSF" id="PIRSF006351">
    <property type="entry name" value="PTS_EIIC-Cellobiose"/>
    <property type="match status" value="1"/>
</dbReference>
<feature type="transmembrane region" description="Helical" evidence="9">
    <location>
        <begin position="79"/>
        <end position="101"/>
    </location>
</feature>
<evidence type="ECO:0000256" key="3">
    <source>
        <dbReference type="ARBA" id="ARBA00022475"/>
    </source>
</evidence>
<feature type="domain" description="PTS EIIC type-3" evidence="10">
    <location>
        <begin position="13"/>
        <end position="430"/>
    </location>
</feature>
<comment type="function">
    <text evidence="8">The phosphoenolpyruvate-dependent sugar phosphotransferase system (PTS), a major carbohydrate active -transport system, catalyzes the phosphorylation of incoming sugar substrates concomitant with their translocation across the cell membrane.</text>
</comment>
<dbReference type="EMBL" id="CP002400">
    <property type="protein sequence ID" value="ADU26412.1"/>
    <property type="molecule type" value="Genomic_DNA"/>
</dbReference>
<dbReference type="GO" id="GO:0008982">
    <property type="term" value="F:protein-N(PI)-phosphohistidine-sugar phosphotransferase activity"/>
    <property type="evidence" value="ECO:0007669"/>
    <property type="project" value="UniProtKB-UniRule"/>
</dbReference>
<keyword evidence="2 8" id="KW-0813">Transport</keyword>
<feature type="transmembrane region" description="Helical" evidence="9">
    <location>
        <begin position="305"/>
        <end position="325"/>
    </location>
</feature>
<feature type="transmembrane region" description="Helical" evidence="9">
    <location>
        <begin position="153"/>
        <end position="176"/>
    </location>
</feature>
<dbReference type="NCBIfam" id="TIGR00410">
    <property type="entry name" value="lacE"/>
    <property type="match status" value="1"/>
</dbReference>
<name>E6U3C0_ETHHY</name>
<dbReference type="GO" id="GO:0009401">
    <property type="term" value="P:phosphoenolpyruvate-dependent sugar phosphotransferase system"/>
    <property type="evidence" value="ECO:0007669"/>
    <property type="project" value="InterPro"/>
</dbReference>
<dbReference type="GO" id="GO:0005886">
    <property type="term" value="C:plasma membrane"/>
    <property type="evidence" value="ECO:0007669"/>
    <property type="project" value="UniProtKB-SubCell"/>
</dbReference>
<keyword evidence="5 9" id="KW-0812">Transmembrane</keyword>
<dbReference type="PANTHER" id="PTHR33989:SF10">
    <property type="entry name" value="PERMEASE IIC COMPONENT"/>
    <property type="match status" value="1"/>
</dbReference>
<dbReference type="InterPro" id="IPR004796">
    <property type="entry name" value="PTS_IIC_cello"/>
</dbReference>
<evidence type="ECO:0000256" key="2">
    <source>
        <dbReference type="ARBA" id="ARBA00022448"/>
    </source>
</evidence>
<dbReference type="InterPro" id="IPR051088">
    <property type="entry name" value="PTS_Sugar-EIIC/EIIB"/>
</dbReference>
<evidence type="ECO:0000313" key="12">
    <source>
        <dbReference type="Proteomes" id="UP000001551"/>
    </source>
</evidence>
<dbReference type="Proteomes" id="UP000001551">
    <property type="component" value="Chromosome"/>
</dbReference>
<keyword evidence="11" id="KW-0808">Transferase</keyword>
<keyword evidence="6 9" id="KW-1133">Transmembrane helix</keyword>
<dbReference type="KEGG" id="eha:Ethha_0843"/>
<dbReference type="HOGENOM" id="CLU_029688_1_2_9"/>
<organism evidence="11 12">
    <name type="scientific">Ethanoligenens harbinense (strain DSM 18485 / JCM 12961 / CGMCC 1.5033 / YUAN-3)</name>
    <dbReference type="NCBI Taxonomy" id="663278"/>
    <lineage>
        <taxon>Bacteria</taxon>
        <taxon>Bacillati</taxon>
        <taxon>Bacillota</taxon>
        <taxon>Clostridia</taxon>
        <taxon>Eubacteriales</taxon>
        <taxon>Oscillospiraceae</taxon>
        <taxon>Ethanoligenens</taxon>
    </lineage>
</organism>
<dbReference type="PROSITE" id="PS51105">
    <property type="entry name" value="PTS_EIIC_TYPE_3"/>
    <property type="match status" value="1"/>
</dbReference>